<gene>
    <name evidence="12" type="ORF">EJP77_03975</name>
</gene>
<feature type="binding site" evidence="10">
    <location>
        <position position="400"/>
    </location>
    <ligand>
        <name>substrate</name>
    </ligand>
</feature>
<keyword evidence="6" id="KW-0119">Carbohydrate metabolism</keyword>
<evidence type="ECO:0000256" key="6">
    <source>
        <dbReference type="ARBA" id="ARBA00023277"/>
    </source>
</evidence>
<dbReference type="InterPro" id="IPR017736">
    <property type="entry name" value="Glyco_hydro_1_beta-glucosidase"/>
</dbReference>
<dbReference type="AlphaFoldDB" id="A0A3S1B9I7"/>
<evidence type="ECO:0000256" key="9">
    <source>
        <dbReference type="PIRSR" id="PIRSR617736-1"/>
    </source>
</evidence>
<evidence type="ECO:0000256" key="3">
    <source>
        <dbReference type="ARBA" id="ARBA00012744"/>
    </source>
</evidence>
<feature type="active site" description="Proton donor" evidence="9">
    <location>
        <position position="166"/>
    </location>
</feature>
<keyword evidence="8" id="KW-0624">Polysaccharide degradation</keyword>
<evidence type="ECO:0000256" key="4">
    <source>
        <dbReference type="ARBA" id="ARBA00022801"/>
    </source>
</evidence>
<dbReference type="EMBL" id="RZNX01000001">
    <property type="protein sequence ID" value="RUT36155.1"/>
    <property type="molecule type" value="Genomic_DNA"/>
</dbReference>
<dbReference type="GO" id="GO:0030245">
    <property type="term" value="P:cellulose catabolic process"/>
    <property type="evidence" value="ECO:0007669"/>
    <property type="project" value="UniProtKB-KW"/>
</dbReference>
<accession>A0A3S1B9I7</accession>
<proteinExistence type="inferred from homology"/>
<reference evidence="12 13" key="1">
    <citation type="submission" date="2018-12" db="EMBL/GenBank/DDBJ databases">
        <authorList>
            <person name="Sun L."/>
            <person name="Chen Z."/>
        </authorList>
    </citation>
    <scope>NUCLEOTIDE SEQUENCE [LARGE SCALE GENOMIC DNA]</scope>
    <source>
        <strain evidence="12 13">3-5-3</strain>
    </source>
</reference>
<dbReference type="PRINTS" id="PR00131">
    <property type="entry name" value="GLHYDRLASE1"/>
</dbReference>
<feature type="binding site" evidence="10">
    <location>
        <position position="165"/>
    </location>
    <ligand>
        <name>substrate</name>
    </ligand>
</feature>
<keyword evidence="5" id="KW-0136">Cellulose degradation</keyword>
<name>A0A3S1B9I7_9BACL</name>
<evidence type="ECO:0000256" key="11">
    <source>
        <dbReference type="RuleBase" id="RU361175"/>
    </source>
</evidence>
<dbReference type="InterPro" id="IPR033132">
    <property type="entry name" value="GH_1_N_CS"/>
</dbReference>
<protein>
    <recommendedName>
        <fullName evidence="3 11">Beta-glucosidase</fullName>
        <ecNumber evidence="3 11">3.2.1.21</ecNumber>
    </recommendedName>
</protein>
<evidence type="ECO:0000256" key="10">
    <source>
        <dbReference type="PIRSR" id="PIRSR617736-2"/>
    </source>
</evidence>
<comment type="caution">
    <text evidence="12">The sequence shown here is derived from an EMBL/GenBank/DDBJ whole genome shotgun (WGS) entry which is preliminary data.</text>
</comment>
<dbReference type="PANTHER" id="PTHR10353">
    <property type="entry name" value="GLYCOSYL HYDROLASE"/>
    <property type="match status" value="1"/>
</dbReference>
<feature type="binding site" evidence="10">
    <location>
        <position position="296"/>
    </location>
    <ligand>
        <name>substrate</name>
    </ligand>
</feature>
<dbReference type="GO" id="GO:0008422">
    <property type="term" value="F:beta-glucosidase activity"/>
    <property type="evidence" value="ECO:0007669"/>
    <property type="project" value="UniProtKB-EC"/>
</dbReference>
<evidence type="ECO:0000256" key="8">
    <source>
        <dbReference type="ARBA" id="ARBA00023326"/>
    </source>
</evidence>
<dbReference type="InterPro" id="IPR001360">
    <property type="entry name" value="Glyco_hydro_1"/>
</dbReference>
<comment type="similarity">
    <text evidence="2 11">Belongs to the glycosyl hydrolase 1 family.</text>
</comment>
<organism evidence="12 13">
    <name type="scientific">Paenibacillus zeisoli</name>
    <dbReference type="NCBI Taxonomy" id="2496267"/>
    <lineage>
        <taxon>Bacteria</taxon>
        <taxon>Bacillati</taxon>
        <taxon>Bacillota</taxon>
        <taxon>Bacilli</taxon>
        <taxon>Bacillales</taxon>
        <taxon>Paenibacillaceae</taxon>
        <taxon>Paenibacillus</taxon>
    </lineage>
</organism>
<feature type="binding site" evidence="10">
    <location>
        <position position="20"/>
    </location>
    <ligand>
        <name>substrate</name>
    </ligand>
</feature>
<dbReference type="NCBIfam" id="TIGR03356">
    <property type="entry name" value="BGL"/>
    <property type="match status" value="1"/>
</dbReference>
<dbReference type="Pfam" id="PF00232">
    <property type="entry name" value="Glyco_hydro_1"/>
    <property type="match status" value="1"/>
</dbReference>
<evidence type="ECO:0000313" key="13">
    <source>
        <dbReference type="Proteomes" id="UP000272464"/>
    </source>
</evidence>
<evidence type="ECO:0000256" key="2">
    <source>
        <dbReference type="ARBA" id="ARBA00010838"/>
    </source>
</evidence>
<dbReference type="Proteomes" id="UP000272464">
    <property type="component" value="Unassembled WGS sequence"/>
</dbReference>
<keyword evidence="13" id="KW-1185">Reference proteome</keyword>
<dbReference type="PANTHER" id="PTHR10353:SF36">
    <property type="entry name" value="LP05116P"/>
    <property type="match status" value="1"/>
</dbReference>
<evidence type="ECO:0000256" key="1">
    <source>
        <dbReference type="ARBA" id="ARBA00000448"/>
    </source>
</evidence>
<feature type="binding site" evidence="10">
    <location>
        <begin position="407"/>
        <end position="408"/>
    </location>
    <ligand>
        <name>substrate</name>
    </ligand>
</feature>
<dbReference type="Gene3D" id="3.20.20.80">
    <property type="entry name" value="Glycosidases"/>
    <property type="match status" value="1"/>
</dbReference>
<dbReference type="OrthoDB" id="9765195at2"/>
<dbReference type="PROSITE" id="PS00653">
    <property type="entry name" value="GLYCOSYL_HYDROL_F1_2"/>
    <property type="match status" value="1"/>
</dbReference>
<evidence type="ECO:0000256" key="5">
    <source>
        <dbReference type="ARBA" id="ARBA00023001"/>
    </source>
</evidence>
<dbReference type="InterPro" id="IPR017853">
    <property type="entry name" value="GH"/>
</dbReference>
<sequence length="448" mass="51368">MAKIPFPQDFIWGSATSSYQIEGATQVDGRGESIWDVFSRTPGKVLNGDTGEGACDSYHRYQEDVALLKELGAKAYRFSVAWPRIFPQGDGEVNQAGLDYYHRLVDELLANGIEPMCTLYHWDLPQALQERGGWDSRDTIDAFVRYAETMFKSFDGKINKWITFNEPWCVSFLSNELGDHAPGNKDFQLALNVAHHILVAHGKTVKAFRHLGIQGEIGFAPNTEWFEPFSQQEQDVEAAQRRLEYFNNWFFDPVFKGIYPERVLSWYKSKGFEPPVQPGDMDTIHQPIDFLGINYYTGGVGKNNPDAGMLEFEPVAGGFDTTDFDWNIYPQGFLSVLEWVNQEYGSIPIYITENGAYYESEASEDGKQHDPKRIAYLQKHLFQLSRAIESGINVKGYMLWSLMDNFEWAFGYSKPFGIVHVNFETYKRTPKDSYYWYQQVIASHGFEV</sequence>
<dbReference type="RefSeq" id="WP_127197850.1">
    <property type="nucleotide sequence ID" value="NZ_RZNX01000001.1"/>
</dbReference>
<comment type="catalytic activity">
    <reaction evidence="1 11">
        <text>Hydrolysis of terminal, non-reducing beta-D-glucosyl residues with release of beta-D-glucose.</text>
        <dbReference type="EC" id="3.2.1.21"/>
    </reaction>
</comment>
<dbReference type="GO" id="GO:0005829">
    <property type="term" value="C:cytosol"/>
    <property type="evidence" value="ECO:0007669"/>
    <property type="project" value="TreeGrafter"/>
</dbReference>
<dbReference type="SUPFAM" id="SSF51445">
    <property type="entry name" value="(Trans)glycosidases"/>
    <property type="match status" value="1"/>
</dbReference>
<evidence type="ECO:0000256" key="7">
    <source>
        <dbReference type="ARBA" id="ARBA00023295"/>
    </source>
</evidence>
<evidence type="ECO:0000313" key="12">
    <source>
        <dbReference type="EMBL" id="RUT36155.1"/>
    </source>
</evidence>
<keyword evidence="4 11" id="KW-0378">Hydrolase</keyword>
<keyword evidence="7 11" id="KW-0326">Glycosidase</keyword>
<dbReference type="EC" id="3.2.1.21" evidence="3 11"/>
<dbReference type="FunFam" id="3.20.20.80:FF:000004">
    <property type="entry name" value="Beta-glucosidase 6-phospho-beta-glucosidase"/>
    <property type="match status" value="1"/>
</dbReference>
<feature type="binding site" evidence="10">
    <location>
        <position position="121"/>
    </location>
    <ligand>
        <name>substrate</name>
    </ligand>
</feature>
<feature type="active site" description="Nucleophile" evidence="9">
    <location>
        <position position="353"/>
    </location>
</feature>